<proteinExistence type="predicted"/>
<dbReference type="Proteomes" id="UP001165064">
    <property type="component" value="Unassembled WGS sequence"/>
</dbReference>
<gene>
    <name evidence="1" type="ORF">Amon02_001265800</name>
</gene>
<reference evidence="1" key="1">
    <citation type="submission" date="2023-04" db="EMBL/GenBank/DDBJ databases">
        <title>Ambrosiozyma monospora NBRC 10751.</title>
        <authorList>
            <person name="Ichikawa N."/>
            <person name="Sato H."/>
            <person name="Tonouchi N."/>
        </authorList>
    </citation>
    <scope>NUCLEOTIDE SEQUENCE</scope>
    <source>
        <strain evidence="1">NBRC 10751</strain>
    </source>
</reference>
<evidence type="ECO:0000313" key="1">
    <source>
        <dbReference type="EMBL" id="GMF06358.1"/>
    </source>
</evidence>
<comment type="caution">
    <text evidence="1">The sequence shown here is derived from an EMBL/GenBank/DDBJ whole genome shotgun (WGS) entry which is preliminary data.</text>
</comment>
<keyword evidence="2" id="KW-1185">Reference proteome</keyword>
<name>A0ACB5UA30_AMBMO</name>
<protein>
    <submittedName>
        <fullName evidence="1">Unnamed protein product</fullName>
    </submittedName>
</protein>
<accession>A0ACB5UA30</accession>
<evidence type="ECO:0000313" key="2">
    <source>
        <dbReference type="Proteomes" id="UP001165064"/>
    </source>
</evidence>
<sequence length="139" mass="15957">MYHSTIRFRYNSFHLDLFETSFDCEKNFVSNHTLNLKNFEFGQLSVLVLEFIDIKFPLVTIKVSDFPITFTKLKLFFIEPKSSLGMEDLFEALFGQKKPAATPPVDDGVKIVVTKLSASVRNCRITASKGERIRLVQED</sequence>
<dbReference type="EMBL" id="BSXS01015090">
    <property type="protein sequence ID" value="GMF06358.1"/>
    <property type="molecule type" value="Genomic_DNA"/>
</dbReference>
<organism evidence="1 2">
    <name type="scientific">Ambrosiozyma monospora</name>
    <name type="common">Yeast</name>
    <name type="synonym">Endomycopsis monosporus</name>
    <dbReference type="NCBI Taxonomy" id="43982"/>
    <lineage>
        <taxon>Eukaryota</taxon>
        <taxon>Fungi</taxon>
        <taxon>Dikarya</taxon>
        <taxon>Ascomycota</taxon>
        <taxon>Saccharomycotina</taxon>
        <taxon>Pichiomycetes</taxon>
        <taxon>Pichiales</taxon>
        <taxon>Pichiaceae</taxon>
        <taxon>Ambrosiozyma</taxon>
    </lineage>
</organism>